<keyword evidence="4" id="KW-0282">Flagellum</keyword>
<dbReference type="InterPro" id="IPR019776">
    <property type="entry name" value="Flagellar_basal_body_rod_CS"/>
</dbReference>
<dbReference type="EMBL" id="CP101989">
    <property type="protein sequence ID" value="UUI65827.1"/>
    <property type="molecule type" value="Genomic_DNA"/>
</dbReference>
<dbReference type="InterPro" id="IPR001444">
    <property type="entry name" value="Flag_bb_rod_N"/>
</dbReference>
<proteinExistence type="inferred from homology"/>
<dbReference type="Proteomes" id="UP001317322">
    <property type="component" value="Chromosome"/>
</dbReference>
<keyword evidence="4" id="KW-0969">Cilium</keyword>
<dbReference type="RefSeq" id="WP_227563892.1">
    <property type="nucleotide sequence ID" value="NZ_CP101989.1"/>
</dbReference>
<feature type="domain" description="Flagellar basal-body/hook protein C-terminal" evidence="3">
    <location>
        <begin position="84"/>
        <end position="128"/>
    </location>
</feature>
<organism evidence="4 5">
    <name type="scientific">Cellulomonas wangsupingiae</name>
    <dbReference type="NCBI Taxonomy" id="2968085"/>
    <lineage>
        <taxon>Bacteria</taxon>
        <taxon>Bacillati</taxon>
        <taxon>Actinomycetota</taxon>
        <taxon>Actinomycetes</taxon>
        <taxon>Micrococcales</taxon>
        <taxon>Cellulomonadaceae</taxon>
        <taxon>Cellulomonas</taxon>
    </lineage>
</organism>
<keyword evidence="4" id="KW-0966">Cell projection</keyword>
<comment type="similarity">
    <text evidence="1">Belongs to the flagella basal body rod proteins family.</text>
</comment>
<sequence>MTIFGAIGAAGSGMTVMRTWLDAISDNVANANTVVATSEDAFATRYVVAQEKAGEDGVRVAGVAFGSAEGRLVHDPNHALADADGYVRHPDVDMTSQMTQMIMAQRGYQANAAVVSRATESYQAALQIGRS</sequence>
<evidence type="ECO:0000259" key="2">
    <source>
        <dbReference type="Pfam" id="PF00460"/>
    </source>
</evidence>
<dbReference type="PROSITE" id="PS00588">
    <property type="entry name" value="FLAGELLA_BB_ROD"/>
    <property type="match status" value="1"/>
</dbReference>
<dbReference type="Pfam" id="PF06429">
    <property type="entry name" value="Flg_bbr_C"/>
    <property type="match status" value="1"/>
</dbReference>
<reference evidence="4 5" key="1">
    <citation type="submission" date="2022-07" db="EMBL/GenBank/DDBJ databases">
        <title>Novel species in genus cellulomonas.</title>
        <authorList>
            <person name="Ye L."/>
        </authorList>
    </citation>
    <scope>NUCLEOTIDE SEQUENCE [LARGE SCALE GENOMIC DNA]</scope>
    <source>
        <strain evidence="5">zg-Y908</strain>
    </source>
</reference>
<gene>
    <name evidence="4" type="ORF">NP075_03595</name>
</gene>
<feature type="domain" description="Flagellar basal body rod protein N-terminal" evidence="2">
    <location>
        <begin position="9"/>
        <end position="34"/>
    </location>
</feature>
<dbReference type="InterPro" id="IPR010930">
    <property type="entry name" value="Flg_bb/hook_C_dom"/>
</dbReference>
<evidence type="ECO:0000313" key="5">
    <source>
        <dbReference type="Proteomes" id="UP001317322"/>
    </source>
</evidence>
<dbReference type="PANTHER" id="PTHR30435">
    <property type="entry name" value="FLAGELLAR PROTEIN"/>
    <property type="match status" value="1"/>
</dbReference>
<protein>
    <submittedName>
        <fullName evidence="4">Flagellar basal body protein</fullName>
    </submittedName>
</protein>
<name>A0ABY5K9N5_9CELL</name>
<dbReference type="Pfam" id="PF00460">
    <property type="entry name" value="Flg_bb_rod"/>
    <property type="match status" value="1"/>
</dbReference>
<keyword evidence="5" id="KW-1185">Reference proteome</keyword>
<dbReference type="PANTHER" id="PTHR30435:SF2">
    <property type="entry name" value="FLAGELLAR BASAL-BODY ROD PROTEIN FLGC"/>
    <property type="match status" value="1"/>
</dbReference>
<evidence type="ECO:0000259" key="3">
    <source>
        <dbReference type="Pfam" id="PF06429"/>
    </source>
</evidence>
<accession>A0ABY5K9N5</accession>
<evidence type="ECO:0000256" key="1">
    <source>
        <dbReference type="ARBA" id="ARBA00009677"/>
    </source>
</evidence>
<evidence type="ECO:0000313" key="4">
    <source>
        <dbReference type="EMBL" id="UUI65827.1"/>
    </source>
</evidence>